<evidence type="ECO:0000313" key="2">
    <source>
        <dbReference type="Proteomes" id="UP001607302"/>
    </source>
</evidence>
<gene>
    <name evidence="1" type="ORF">V1478_016147</name>
</gene>
<protein>
    <submittedName>
        <fullName evidence="1">Uncharacterized protein</fullName>
    </submittedName>
</protein>
<evidence type="ECO:0000313" key="1">
    <source>
        <dbReference type="EMBL" id="KAL2713590.1"/>
    </source>
</evidence>
<keyword evidence="2" id="KW-1185">Reference proteome</keyword>
<dbReference type="AlphaFoldDB" id="A0ABD2A1E9"/>
<organism evidence="1 2">
    <name type="scientific">Vespula squamosa</name>
    <name type="common">Southern yellow jacket</name>
    <name type="synonym">Wasp</name>
    <dbReference type="NCBI Taxonomy" id="30214"/>
    <lineage>
        <taxon>Eukaryota</taxon>
        <taxon>Metazoa</taxon>
        <taxon>Ecdysozoa</taxon>
        <taxon>Arthropoda</taxon>
        <taxon>Hexapoda</taxon>
        <taxon>Insecta</taxon>
        <taxon>Pterygota</taxon>
        <taxon>Neoptera</taxon>
        <taxon>Endopterygota</taxon>
        <taxon>Hymenoptera</taxon>
        <taxon>Apocrita</taxon>
        <taxon>Aculeata</taxon>
        <taxon>Vespoidea</taxon>
        <taxon>Vespidae</taxon>
        <taxon>Vespinae</taxon>
        <taxon>Vespula</taxon>
    </lineage>
</organism>
<reference evidence="1 2" key="1">
    <citation type="journal article" date="2024" name="Ann. Entomol. Soc. Am.">
        <title>Genomic analyses of the southern and eastern yellowjacket wasps (Hymenoptera: Vespidae) reveal evolutionary signatures of social life.</title>
        <authorList>
            <person name="Catto M.A."/>
            <person name="Caine P.B."/>
            <person name="Orr S.E."/>
            <person name="Hunt B.G."/>
            <person name="Goodisman M.A.D."/>
        </authorList>
    </citation>
    <scope>NUCLEOTIDE SEQUENCE [LARGE SCALE GENOMIC DNA]</scope>
    <source>
        <strain evidence="1">233</strain>
        <tissue evidence="1">Head and thorax</tissue>
    </source>
</reference>
<proteinExistence type="predicted"/>
<dbReference type="Proteomes" id="UP001607302">
    <property type="component" value="Unassembled WGS sequence"/>
</dbReference>
<name>A0ABD2A1E9_VESSQ</name>
<sequence length="78" mass="8741">MGVPEALYGLVGIHVLHLPKRCLSAEAQETSTFGINTGSTKTLLCPPNLKFEARRDIFCYYRNDIDRASSVIEQEINK</sequence>
<dbReference type="EMBL" id="JAUDFV010000157">
    <property type="protein sequence ID" value="KAL2713590.1"/>
    <property type="molecule type" value="Genomic_DNA"/>
</dbReference>
<accession>A0ABD2A1E9</accession>
<comment type="caution">
    <text evidence="1">The sequence shown here is derived from an EMBL/GenBank/DDBJ whole genome shotgun (WGS) entry which is preliminary data.</text>
</comment>